<evidence type="ECO:0000259" key="5">
    <source>
        <dbReference type="SMART" id="SM00848"/>
    </source>
</evidence>
<evidence type="ECO:0008006" key="8">
    <source>
        <dbReference type="Google" id="ProtNLM"/>
    </source>
</evidence>
<dbReference type="PROSITE" id="PS00639">
    <property type="entry name" value="THIOL_PROTEASE_HIS"/>
    <property type="match status" value="1"/>
</dbReference>
<dbReference type="CDD" id="cd00042">
    <property type="entry name" value="CY"/>
    <property type="match status" value="1"/>
</dbReference>
<dbReference type="InterPro" id="IPR000668">
    <property type="entry name" value="Peptidase_C1A_C"/>
</dbReference>
<reference evidence="6" key="1">
    <citation type="submission" date="2021-06" db="EMBL/GenBank/DDBJ databases">
        <authorList>
            <person name="Hodson N. C."/>
            <person name="Mongue J. A."/>
            <person name="Jaron S. K."/>
        </authorList>
    </citation>
    <scope>NUCLEOTIDE SEQUENCE</scope>
</reference>
<dbReference type="GO" id="GO:0006508">
    <property type="term" value="P:proteolysis"/>
    <property type="evidence" value="ECO:0007669"/>
    <property type="project" value="InterPro"/>
</dbReference>
<dbReference type="PROSITE" id="PS00139">
    <property type="entry name" value="THIOL_PROTEASE_CYS"/>
    <property type="match status" value="1"/>
</dbReference>
<dbReference type="Pfam" id="PF08246">
    <property type="entry name" value="Inhibitor_I29"/>
    <property type="match status" value="1"/>
</dbReference>
<dbReference type="PANTHER" id="PTHR12411">
    <property type="entry name" value="CYSTEINE PROTEASE FAMILY C1-RELATED"/>
    <property type="match status" value="1"/>
</dbReference>
<dbReference type="InterPro" id="IPR013128">
    <property type="entry name" value="Peptidase_C1A"/>
</dbReference>
<dbReference type="InterPro" id="IPR039417">
    <property type="entry name" value="Peptidase_C1A_papain-like"/>
</dbReference>
<dbReference type="CDD" id="cd02248">
    <property type="entry name" value="Peptidase_C1A"/>
    <property type="match status" value="1"/>
</dbReference>
<keyword evidence="7" id="KW-1185">Reference proteome</keyword>
<dbReference type="GO" id="GO:0004869">
    <property type="term" value="F:cysteine-type endopeptidase inhibitor activity"/>
    <property type="evidence" value="ECO:0007669"/>
    <property type="project" value="InterPro"/>
</dbReference>
<protein>
    <recommendedName>
        <fullName evidence="8">Cathepsin L</fullName>
    </recommendedName>
</protein>
<dbReference type="EMBL" id="CAJVCH010100262">
    <property type="protein sequence ID" value="CAG7723562.1"/>
    <property type="molecule type" value="Genomic_DNA"/>
</dbReference>
<dbReference type="InterPro" id="IPR013201">
    <property type="entry name" value="Prot_inhib_I29"/>
</dbReference>
<dbReference type="SMART" id="SM00645">
    <property type="entry name" value="Pept_C1"/>
    <property type="match status" value="1"/>
</dbReference>
<feature type="domain" description="Cystatin" evidence="3">
    <location>
        <begin position="27"/>
        <end position="135"/>
    </location>
</feature>
<dbReference type="Proteomes" id="UP000708208">
    <property type="component" value="Unassembled WGS sequence"/>
</dbReference>
<keyword evidence="2" id="KW-1015">Disulfide bond</keyword>
<evidence type="ECO:0000256" key="2">
    <source>
        <dbReference type="ARBA" id="ARBA00023157"/>
    </source>
</evidence>
<evidence type="ECO:0000313" key="6">
    <source>
        <dbReference type="EMBL" id="CAG7723562.1"/>
    </source>
</evidence>
<dbReference type="OrthoDB" id="387093at2759"/>
<dbReference type="FunFam" id="3.90.70.10:FF:000332">
    <property type="entry name" value="Cathepsin L1"/>
    <property type="match status" value="1"/>
</dbReference>
<feature type="non-terminal residue" evidence="6">
    <location>
        <position position="1"/>
    </location>
</feature>
<evidence type="ECO:0000259" key="3">
    <source>
        <dbReference type="SMART" id="SM00043"/>
    </source>
</evidence>
<keyword evidence="1" id="KW-0865">Zymogen</keyword>
<dbReference type="SMART" id="SM00848">
    <property type="entry name" value="Inhibitor_I29"/>
    <property type="match status" value="1"/>
</dbReference>
<evidence type="ECO:0000256" key="1">
    <source>
        <dbReference type="ARBA" id="ARBA00023145"/>
    </source>
</evidence>
<evidence type="ECO:0000259" key="4">
    <source>
        <dbReference type="SMART" id="SM00645"/>
    </source>
</evidence>
<sequence length="500" mass="57385">RKLFPEEKDFYRKDHKSKKEMKKLRDSLVGAPKIVENNSTEIQNLMDWAIETVDAQSNAMHAQRVVEVLHAERQLVNGILNKITFETGYTNCRKKAGLDRSKCDLDDQREHNFCEMHVWVKPWLQEKKVTYSKCGKREEILKRKKRSLIGGDDHDQKGYEVAMFGKFLDTFNKKYDNPEEYKYRLGVFRENMKKVKLLQENEQGTATYGATVFADLTEEEFSERHLGLRPDLRQKGKIKKAKIPLLRKLPVEFDWRNYSAVTPVKNQGTCGSCWAFSVTGNIEGLYARKYQNLEEFSEQELVDCDTLDEGCGGGLPENAYKAIQKLGGLETESAYPYDGRNEKCQFKSDLAKAQVTGFVEISKNETEMAAWLVKNGPISIGINANAMQFYFGGVSHPFKFLCSPKQLDHGVLVVGYGVHTTSIRHKTMPYWLIIPCLIERCPTGPSKIVGVHVGVNRDTIVFTVEMEPAESTKWQLRQLLLNFCCRQTLPHLLNRNNRMK</sequence>
<proteinExistence type="predicted"/>
<feature type="domain" description="Cathepsin propeptide inhibitor" evidence="5">
    <location>
        <begin position="164"/>
        <end position="221"/>
    </location>
</feature>
<gene>
    <name evidence="6" type="ORF">AFUS01_LOCUS12643</name>
</gene>
<dbReference type="Pfam" id="PF00031">
    <property type="entry name" value="Cystatin"/>
    <property type="match status" value="1"/>
</dbReference>
<accession>A0A8J2JN27</accession>
<evidence type="ECO:0000313" key="7">
    <source>
        <dbReference type="Proteomes" id="UP000708208"/>
    </source>
</evidence>
<organism evidence="6 7">
    <name type="scientific">Allacma fusca</name>
    <dbReference type="NCBI Taxonomy" id="39272"/>
    <lineage>
        <taxon>Eukaryota</taxon>
        <taxon>Metazoa</taxon>
        <taxon>Ecdysozoa</taxon>
        <taxon>Arthropoda</taxon>
        <taxon>Hexapoda</taxon>
        <taxon>Collembola</taxon>
        <taxon>Symphypleona</taxon>
        <taxon>Sminthuridae</taxon>
        <taxon>Allacma</taxon>
    </lineage>
</organism>
<dbReference type="Pfam" id="PF00112">
    <property type="entry name" value="Peptidase_C1"/>
    <property type="match status" value="1"/>
</dbReference>
<dbReference type="SMART" id="SM00043">
    <property type="entry name" value="CY"/>
    <property type="match status" value="1"/>
</dbReference>
<dbReference type="InterPro" id="IPR000010">
    <property type="entry name" value="Cystatin_dom"/>
</dbReference>
<comment type="caution">
    <text evidence="6">The sequence shown here is derived from an EMBL/GenBank/DDBJ whole genome shotgun (WGS) entry which is preliminary data.</text>
</comment>
<name>A0A8J2JN27_9HEXA</name>
<dbReference type="InterPro" id="IPR025660">
    <property type="entry name" value="Pept_his_AS"/>
</dbReference>
<dbReference type="GO" id="GO:0008234">
    <property type="term" value="F:cysteine-type peptidase activity"/>
    <property type="evidence" value="ECO:0007669"/>
    <property type="project" value="InterPro"/>
</dbReference>
<dbReference type="InterPro" id="IPR000169">
    <property type="entry name" value="Pept_cys_AS"/>
</dbReference>
<feature type="domain" description="Peptidase C1A papain C-terminal" evidence="4">
    <location>
        <begin position="249"/>
        <end position="446"/>
    </location>
</feature>
<dbReference type="AlphaFoldDB" id="A0A8J2JN27"/>